<dbReference type="SUPFAM" id="SSF51735">
    <property type="entry name" value="NAD(P)-binding Rossmann-fold domains"/>
    <property type="match status" value="1"/>
</dbReference>
<dbReference type="EMBL" id="JABMKX010000011">
    <property type="protein sequence ID" value="NQX47755.1"/>
    <property type="molecule type" value="Genomic_DNA"/>
</dbReference>
<keyword evidence="7" id="KW-1185">Reference proteome</keyword>
<dbReference type="InterPro" id="IPR008927">
    <property type="entry name" value="6-PGluconate_DH-like_C_sf"/>
</dbReference>
<evidence type="ECO:0000259" key="4">
    <source>
        <dbReference type="Pfam" id="PF00725"/>
    </source>
</evidence>
<dbReference type="SUPFAM" id="SSF48179">
    <property type="entry name" value="6-phosphogluconate dehydrogenase C-terminal domain-like"/>
    <property type="match status" value="1"/>
</dbReference>
<dbReference type="Gene3D" id="3.40.50.720">
    <property type="entry name" value="NAD(P)-binding Rossmann-like Domain"/>
    <property type="match status" value="1"/>
</dbReference>
<evidence type="ECO:0000256" key="2">
    <source>
        <dbReference type="ARBA" id="ARBA00009463"/>
    </source>
</evidence>
<reference evidence="6 7" key="1">
    <citation type="submission" date="2020-05" db="EMBL/GenBank/DDBJ databases">
        <title>Paenibacillus glebae, sp. nov., Paenibacillus humi sp. nov., Paenibacillus pedi sp. nov., Paenibacillus terrestris sp. nov. and Paenibacillus terricola sp. nov., isolated from a forest top soil sample.</title>
        <authorList>
            <person name="Qi S."/>
            <person name="Carlier A."/>
            <person name="Cnockaert M."/>
            <person name="Vandamme P."/>
        </authorList>
    </citation>
    <scope>NUCLEOTIDE SEQUENCE [LARGE SCALE GENOMIC DNA]</scope>
    <source>
        <strain evidence="6 7">LMG 29502</strain>
    </source>
</reference>
<dbReference type="PIRSF" id="PIRSF000105">
    <property type="entry name" value="HCDH"/>
    <property type="match status" value="1"/>
</dbReference>
<evidence type="ECO:0000256" key="3">
    <source>
        <dbReference type="ARBA" id="ARBA00023002"/>
    </source>
</evidence>
<comment type="pathway">
    <text evidence="1">Lipid metabolism; butanoate metabolism.</text>
</comment>
<dbReference type="InterPro" id="IPR006176">
    <property type="entry name" value="3-OHacyl-CoA_DH_NAD-bd"/>
</dbReference>
<dbReference type="InterPro" id="IPR036291">
    <property type="entry name" value="NAD(P)-bd_dom_sf"/>
</dbReference>
<evidence type="ECO:0000259" key="5">
    <source>
        <dbReference type="Pfam" id="PF02737"/>
    </source>
</evidence>
<dbReference type="Pfam" id="PF00725">
    <property type="entry name" value="3HCDH"/>
    <property type="match status" value="1"/>
</dbReference>
<comment type="similarity">
    <text evidence="2">Belongs to the 3-hydroxyacyl-CoA dehydrogenase family.</text>
</comment>
<gene>
    <name evidence="6" type="ORF">HQN87_20740</name>
</gene>
<dbReference type="Pfam" id="PF02737">
    <property type="entry name" value="3HCDH_N"/>
    <property type="match status" value="1"/>
</dbReference>
<evidence type="ECO:0000313" key="6">
    <source>
        <dbReference type="EMBL" id="NQX47755.1"/>
    </source>
</evidence>
<dbReference type="PANTHER" id="PTHR48075">
    <property type="entry name" value="3-HYDROXYACYL-COA DEHYDROGENASE FAMILY PROTEIN"/>
    <property type="match status" value="1"/>
</dbReference>
<dbReference type="PANTHER" id="PTHR48075:SF5">
    <property type="entry name" value="3-HYDROXYBUTYRYL-COA DEHYDROGENASE"/>
    <property type="match status" value="1"/>
</dbReference>
<accession>A0ABX2DTQ0</accession>
<dbReference type="Proteomes" id="UP000711047">
    <property type="component" value="Unassembled WGS sequence"/>
</dbReference>
<evidence type="ECO:0000313" key="7">
    <source>
        <dbReference type="Proteomes" id="UP000711047"/>
    </source>
</evidence>
<protein>
    <submittedName>
        <fullName evidence="6">3-hydroxyacyl-CoA dehydrogenase family protein</fullName>
    </submittedName>
</protein>
<organism evidence="6 7">
    <name type="scientific">Paenibacillus tritici</name>
    <dbReference type="NCBI Taxonomy" id="1873425"/>
    <lineage>
        <taxon>Bacteria</taxon>
        <taxon>Bacillati</taxon>
        <taxon>Bacillota</taxon>
        <taxon>Bacilli</taxon>
        <taxon>Bacillales</taxon>
        <taxon>Paenibacillaceae</taxon>
        <taxon>Paenibacillus</taxon>
    </lineage>
</organism>
<dbReference type="InterPro" id="IPR013328">
    <property type="entry name" value="6PGD_dom2"/>
</dbReference>
<sequence>MNITSVGVIGGGVMGRSIAVDLLFHGFQVVLVDLSGEILDAAFQEIMRNIRFSALVKKSLPLINPEEAAQNIQLTTVLSEVGQCDFIIENVTEDWAVKEGIYRKLDEICRPEVCFGVNTSCISITKVGSVTGRSGQVIGMHFMNPAVLKPSIEVIKGYYTSEATIQLVNQFLALMEKEAIIVEDLPGFVSNRVSHLFMNEAAFVVMDQVASPEAVDRIFKQCYGHKMGPLETADLIGIDTVVKSLDVLYESYQDSKFRCCPMLRKMVDAGRLGKKSGQGFYVYG</sequence>
<dbReference type="InterPro" id="IPR006108">
    <property type="entry name" value="3HC_DH_C"/>
</dbReference>
<dbReference type="RefSeq" id="WP_173137215.1">
    <property type="nucleotide sequence ID" value="NZ_CP073365.1"/>
</dbReference>
<name>A0ABX2DTQ0_9BACL</name>
<keyword evidence="3" id="KW-0560">Oxidoreductase</keyword>
<dbReference type="Gene3D" id="1.10.1040.10">
    <property type="entry name" value="N-(1-d-carboxylethyl)-l-norvaline Dehydrogenase, domain 2"/>
    <property type="match status" value="1"/>
</dbReference>
<feature type="domain" description="3-hydroxyacyl-CoA dehydrogenase C-terminal" evidence="4">
    <location>
        <begin position="187"/>
        <end position="283"/>
    </location>
</feature>
<dbReference type="InterPro" id="IPR022694">
    <property type="entry name" value="3-OHacyl-CoA_DH"/>
</dbReference>
<proteinExistence type="inferred from homology"/>
<evidence type="ECO:0000256" key="1">
    <source>
        <dbReference type="ARBA" id="ARBA00005086"/>
    </source>
</evidence>
<comment type="caution">
    <text evidence="6">The sequence shown here is derived from an EMBL/GenBank/DDBJ whole genome shotgun (WGS) entry which is preliminary data.</text>
</comment>
<feature type="domain" description="3-hydroxyacyl-CoA dehydrogenase NAD binding" evidence="5">
    <location>
        <begin position="6"/>
        <end position="184"/>
    </location>
</feature>